<dbReference type="AlphaFoldDB" id="A0A918BBL1"/>
<proteinExistence type="predicted"/>
<evidence type="ECO:0000313" key="2">
    <source>
        <dbReference type="EMBL" id="GGQ57929.1"/>
    </source>
</evidence>
<gene>
    <name evidence="2" type="ORF">GCM10010145_29840</name>
</gene>
<comment type="caution">
    <text evidence="2">The sequence shown here is derived from an EMBL/GenBank/DDBJ whole genome shotgun (WGS) entry which is preliminary data.</text>
</comment>
<dbReference type="EMBL" id="BMQK01000005">
    <property type="protein sequence ID" value="GGQ57929.1"/>
    <property type="molecule type" value="Genomic_DNA"/>
</dbReference>
<reference evidence="2" key="2">
    <citation type="submission" date="2020-09" db="EMBL/GenBank/DDBJ databases">
        <authorList>
            <person name="Sun Q."/>
            <person name="Ohkuma M."/>
        </authorList>
    </citation>
    <scope>NUCLEOTIDE SEQUENCE</scope>
    <source>
        <strain evidence="2">JCM 3131</strain>
    </source>
</reference>
<dbReference type="Proteomes" id="UP000620156">
    <property type="component" value="Unassembled WGS sequence"/>
</dbReference>
<organism evidence="2 3">
    <name type="scientific">Streptomyces ruber</name>
    <dbReference type="NCBI Taxonomy" id="83378"/>
    <lineage>
        <taxon>Bacteria</taxon>
        <taxon>Bacillati</taxon>
        <taxon>Actinomycetota</taxon>
        <taxon>Actinomycetes</taxon>
        <taxon>Kitasatosporales</taxon>
        <taxon>Streptomycetaceae</taxon>
        <taxon>Streptomyces</taxon>
    </lineage>
</organism>
<reference evidence="2" key="1">
    <citation type="journal article" date="2014" name="Int. J. Syst. Evol. Microbiol.">
        <title>Complete genome sequence of Corynebacterium casei LMG S-19264T (=DSM 44701T), isolated from a smear-ripened cheese.</title>
        <authorList>
            <consortium name="US DOE Joint Genome Institute (JGI-PGF)"/>
            <person name="Walter F."/>
            <person name="Albersmeier A."/>
            <person name="Kalinowski J."/>
            <person name="Ruckert C."/>
        </authorList>
    </citation>
    <scope>NUCLEOTIDE SEQUENCE</scope>
    <source>
        <strain evidence="2">JCM 3131</strain>
    </source>
</reference>
<sequence>MSPAAEAGAAGDGFGDEAMKVLPGVRRLSALRLPSEGARGQGSPERRDPVRGVHGTDVPRRARDMRFTPTTALVARGRGQVRSREIPNLPAFTAARMRRRTLAAP</sequence>
<feature type="region of interest" description="Disordered" evidence="1">
    <location>
        <begin position="28"/>
        <end position="70"/>
    </location>
</feature>
<feature type="compositionally biased region" description="Basic and acidic residues" evidence="1">
    <location>
        <begin position="57"/>
        <end position="66"/>
    </location>
</feature>
<evidence type="ECO:0000313" key="3">
    <source>
        <dbReference type="Proteomes" id="UP000620156"/>
    </source>
</evidence>
<evidence type="ECO:0000256" key="1">
    <source>
        <dbReference type="SAM" id="MobiDB-lite"/>
    </source>
</evidence>
<keyword evidence="3" id="KW-1185">Reference proteome</keyword>
<name>A0A918BBL1_9ACTN</name>
<accession>A0A918BBL1</accession>
<protein>
    <submittedName>
        <fullName evidence="2">Uncharacterized protein</fullName>
    </submittedName>
</protein>